<proteinExistence type="predicted"/>
<organism evidence="2 3">
    <name type="scientific">Drosophila kikkawai</name>
    <name type="common">Fruit fly</name>
    <dbReference type="NCBI Taxonomy" id="30033"/>
    <lineage>
        <taxon>Eukaryota</taxon>
        <taxon>Metazoa</taxon>
        <taxon>Ecdysozoa</taxon>
        <taxon>Arthropoda</taxon>
        <taxon>Hexapoda</taxon>
        <taxon>Insecta</taxon>
        <taxon>Pterygota</taxon>
        <taxon>Neoptera</taxon>
        <taxon>Endopterygota</taxon>
        <taxon>Diptera</taxon>
        <taxon>Brachycera</taxon>
        <taxon>Muscomorpha</taxon>
        <taxon>Ephydroidea</taxon>
        <taxon>Drosophilidae</taxon>
        <taxon>Drosophila</taxon>
        <taxon>Sophophora</taxon>
    </lineage>
</organism>
<evidence type="ECO:0000313" key="3">
    <source>
        <dbReference type="RefSeq" id="XP_017028907.1"/>
    </source>
</evidence>
<keyword evidence="2" id="KW-1185">Reference proteome</keyword>
<evidence type="ECO:0000256" key="1">
    <source>
        <dbReference type="SAM" id="MobiDB-lite"/>
    </source>
</evidence>
<protein>
    <submittedName>
        <fullName evidence="3">Moonshiner</fullName>
    </submittedName>
</protein>
<name>A0A6P4IIX0_DROKI</name>
<feature type="region of interest" description="Disordered" evidence="1">
    <location>
        <begin position="1"/>
        <end position="32"/>
    </location>
</feature>
<dbReference type="RefSeq" id="XP_017028907.1">
    <property type="nucleotide sequence ID" value="XM_017173418.3"/>
</dbReference>
<feature type="region of interest" description="Disordered" evidence="1">
    <location>
        <begin position="85"/>
        <end position="118"/>
    </location>
</feature>
<evidence type="ECO:0000313" key="2">
    <source>
        <dbReference type="Proteomes" id="UP001652661"/>
    </source>
</evidence>
<sequence>MSTCPKIRIVPGDQRQLKSTTQARKRKQPVLSQVPTWIPESRTFSSSVIEDMMQNLYSDTDHLTRHDRSSLVRLETLWAEKFDAEALRPEPNPRPLTPPPPKKQRNRAPPKPQPRPEDKWNYVDIQTLADNEVVPHRLGIPRLRPHWKLTHFIVYMPAYVFKRQLLDKSITWELLDKLMAMDSESGTAFLQEFVDKVVKENPLNGPTKTEST</sequence>
<dbReference type="AlphaFoldDB" id="A0A6P4IIX0"/>
<dbReference type="Proteomes" id="UP001652661">
    <property type="component" value="Chromosome X"/>
</dbReference>
<gene>
    <name evidence="3" type="primary">moon</name>
</gene>
<feature type="compositionally biased region" description="Pro residues" evidence="1">
    <location>
        <begin position="90"/>
        <end position="101"/>
    </location>
</feature>
<reference evidence="3" key="1">
    <citation type="submission" date="2025-08" db="UniProtKB">
        <authorList>
            <consortium name="RefSeq"/>
        </authorList>
    </citation>
    <scope>IDENTIFICATION</scope>
    <source>
        <strain evidence="3">14028-0561.14</strain>
        <tissue evidence="3">Whole fly</tissue>
    </source>
</reference>
<accession>A0A6P4IIX0</accession>
<dbReference type="OrthoDB" id="7868070at2759"/>